<evidence type="ECO:0000313" key="2">
    <source>
        <dbReference type="EMBL" id="MFF8279711.1"/>
    </source>
</evidence>
<comment type="caution">
    <text evidence="2">The sequence shown here is derived from an EMBL/GenBank/DDBJ whole genome shotgun (WGS) entry which is preliminary data.</text>
</comment>
<dbReference type="Proteomes" id="UP001603013">
    <property type="component" value="Unassembled WGS sequence"/>
</dbReference>
<protein>
    <submittedName>
        <fullName evidence="2">Uncharacterized protein</fullName>
    </submittedName>
</protein>
<name>A0ABW6YIL5_9ACTN</name>
<evidence type="ECO:0000256" key="1">
    <source>
        <dbReference type="SAM" id="MobiDB-lite"/>
    </source>
</evidence>
<evidence type="ECO:0000313" key="3">
    <source>
        <dbReference type="Proteomes" id="UP001603013"/>
    </source>
</evidence>
<feature type="compositionally biased region" description="Basic and acidic residues" evidence="1">
    <location>
        <begin position="45"/>
        <end position="61"/>
    </location>
</feature>
<organism evidence="2 3">
    <name type="scientific">Streptomyces lateritius</name>
    <dbReference type="NCBI Taxonomy" id="67313"/>
    <lineage>
        <taxon>Bacteria</taxon>
        <taxon>Bacillati</taxon>
        <taxon>Actinomycetota</taxon>
        <taxon>Actinomycetes</taxon>
        <taxon>Kitasatosporales</taxon>
        <taxon>Streptomycetaceae</taxon>
        <taxon>Streptomyces</taxon>
    </lineage>
</organism>
<dbReference type="RefSeq" id="WP_391936636.1">
    <property type="nucleotide sequence ID" value="NZ_JBIBSM010000016.1"/>
</dbReference>
<feature type="region of interest" description="Disordered" evidence="1">
    <location>
        <begin position="1"/>
        <end position="65"/>
    </location>
</feature>
<dbReference type="EMBL" id="JBIBSM010000016">
    <property type="protein sequence ID" value="MFF8279711.1"/>
    <property type="molecule type" value="Genomic_DNA"/>
</dbReference>
<sequence>MDQDDDGLASRAAPDPRSGEADLIGRPMTRPLPRAQPPEQIAGREGGDRGDDDGHHDHRIPIADSCSICSGVSGAALLR</sequence>
<proteinExistence type="predicted"/>
<accession>A0ABW6YIL5</accession>
<reference evidence="2 3" key="1">
    <citation type="submission" date="2024-10" db="EMBL/GenBank/DDBJ databases">
        <title>The Natural Products Discovery Center: Release of the First 8490 Sequenced Strains for Exploring Actinobacteria Biosynthetic Diversity.</title>
        <authorList>
            <person name="Kalkreuter E."/>
            <person name="Kautsar S.A."/>
            <person name="Yang D."/>
            <person name="Bader C.D."/>
            <person name="Teijaro C.N."/>
            <person name="Fluegel L."/>
            <person name="Davis C.M."/>
            <person name="Simpson J.R."/>
            <person name="Lauterbach L."/>
            <person name="Steele A.D."/>
            <person name="Gui C."/>
            <person name="Meng S."/>
            <person name="Li G."/>
            <person name="Viehrig K."/>
            <person name="Ye F."/>
            <person name="Su P."/>
            <person name="Kiefer A.F."/>
            <person name="Nichols A."/>
            <person name="Cepeda A.J."/>
            <person name="Yan W."/>
            <person name="Fan B."/>
            <person name="Jiang Y."/>
            <person name="Adhikari A."/>
            <person name="Zheng C.-J."/>
            <person name="Schuster L."/>
            <person name="Cowan T.M."/>
            <person name="Smanski M.J."/>
            <person name="Chevrette M.G."/>
            <person name="De Carvalho L.P.S."/>
            <person name="Shen B."/>
        </authorList>
    </citation>
    <scope>NUCLEOTIDE SEQUENCE [LARGE SCALE GENOMIC DNA]</scope>
    <source>
        <strain evidence="2 3">NPDC015755</strain>
    </source>
</reference>
<gene>
    <name evidence="2" type="ORF">ACF05T_26990</name>
</gene>
<keyword evidence="3" id="KW-1185">Reference proteome</keyword>